<organism evidence="1 2">
    <name type="scientific">Datura stramonium</name>
    <name type="common">Jimsonweed</name>
    <name type="synonym">Common thornapple</name>
    <dbReference type="NCBI Taxonomy" id="4076"/>
    <lineage>
        <taxon>Eukaryota</taxon>
        <taxon>Viridiplantae</taxon>
        <taxon>Streptophyta</taxon>
        <taxon>Embryophyta</taxon>
        <taxon>Tracheophyta</taxon>
        <taxon>Spermatophyta</taxon>
        <taxon>Magnoliopsida</taxon>
        <taxon>eudicotyledons</taxon>
        <taxon>Gunneridae</taxon>
        <taxon>Pentapetalae</taxon>
        <taxon>asterids</taxon>
        <taxon>lamiids</taxon>
        <taxon>Solanales</taxon>
        <taxon>Solanaceae</taxon>
        <taxon>Solanoideae</taxon>
        <taxon>Datureae</taxon>
        <taxon>Datura</taxon>
    </lineage>
</organism>
<evidence type="ECO:0000313" key="1">
    <source>
        <dbReference type="EMBL" id="MCD7469272.1"/>
    </source>
</evidence>
<reference evidence="1 2" key="1">
    <citation type="journal article" date="2021" name="BMC Genomics">
        <title>Datura genome reveals duplications of psychoactive alkaloid biosynthetic genes and high mutation rate following tissue culture.</title>
        <authorList>
            <person name="Rajewski A."/>
            <person name="Carter-House D."/>
            <person name="Stajich J."/>
            <person name="Litt A."/>
        </authorList>
    </citation>
    <scope>NUCLEOTIDE SEQUENCE [LARGE SCALE GENOMIC DNA]</scope>
    <source>
        <strain evidence="1">AR-01</strain>
    </source>
</reference>
<name>A0ABS8TD03_DATST</name>
<dbReference type="Proteomes" id="UP000823775">
    <property type="component" value="Unassembled WGS sequence"/>
</dbReference>
<proteinExistence type="predicted"/>
<accession>A0ABS8TD03</accession>
<dbReference type="EMBL" id="JACEIK010001420">
    <property type="protein sequence ID" value="MCD7469272.1"/>
    <property type="molecule type" value="Genomic_DNA"/>
</dbReference>
<comment type="caution">
    <text evidence="1">The sequence shown here is derived from an EMBL/GenBank/DDBJ whole genome shotgun (WGS) entry which is preliminary data.</text>
</comment>
<sequence>MVFCFGDVELAPTSEEVLESLRIYHGSQKENTDLTMIFNSTKIESRISQEGLVARKYGLDGAGLRAQTYRFESFMSVREDQQVRSMGRVSKWTTSMTRCCTPSEIIREWKRIRRFGTSDMAQNRFKNWVGFPSKMERGSATMSGEIENQFA</sequence>
<protein>
    <submittedName>
        <fullName evidence="1">Uncharacterized protein</fullName>
    </submittedName>
</protein>
<gene>
    <name evidence="1" type="ORF">HAX54_008196</name>
</gene>
<evidence type="ECO:0000313" key="2">
    <source>
        <dbReference type="Proteomes" id="UP000823775"/>
    </source>
</evidence>
<keyword evidence="2" id="KW-1185">Reference proteome</keyword>